<evidence type="ECO:0000256" key="2">
    <source>
        <dbReference type="ARBA" id="ARBA00022679"/>
    </source>
</evidence>
<dbReference type="Pfam" id="PF02782">
    <property type="entry name" value="FGGY_C"/>
    <property type="match status" value="1"/>
</dbReference>
<dbReference type="GO" id="GO:0004856">
    <property type="term" value="F:D-xylulokinase activity"/>
    <property type="evidence" value="ECO:0007669"/>
    <property type="project" value="UniProtKB-EC"/>
</dbReference>
<dbReference type="PANTHER" id="PTHR43095">
    <property type="entry name" value="SUGAR KINASE"/>
    <property type="match status" value="1"/>
</dbReference>
<dbReference type="PANTHER" id="PTHR43095:SF5">
    <property type="entry name" value="XYLULOSE KINASE"/>
    <property type="match status" value="1"/>
</dbReference>
<dbReference type="RefSeq" id="WP_167275600.1">
    <property type="nucleotide sequence ID" value="NZ_JAASQJ010000005.1"/>
</dbReference>
<comment type="caution">
    <text evidence="6">The sequence shown here is derived from an EMBL/GenBank/DDBJ whole genome shotgun (WGS) entry which is preliminary data.</text>
</comment>
<dbReference type="CDD" id="cd07809">
    <property type="entry name" value="ASKHA_NBD_FGGY_BaXK-like"/>
    <property type="match status" value="1"/>
</dbReference>
<feature type="domain" description="Carbohydrate kinase FGGY C-terminal" evidence="5">
    <location>
        <begin position="259"/>
        <end position="447"/>
    </location>
</feature>
<sequence length="494" mass="53883">MYFLGFDLGSSSVKACLIHADSGSVIASAFYPEREMTIASPKPGFAEQQPEMWWENACLASKAVMQKAAISADEIGAIGISYQMHGLVVIDKDMNVLRPSIIWCDSRAVEVGNSAMDALGEEFVLPHLLNSPGNFTASKLGWVKQNEPDIFSKVYKFMLPGDYLAMRMTGEIVTTPSGLSEGIFWDFVNQRPADFLFNYFGFDPEILPEILPTFAEQGRVTPEAALSLGLREGIPVTYRAGDQPNNAFSLNVLEPGEVAATAGTSGVVYGVSDQIKFDAQSRVNTFLHVNPISDSPRYGVLLCVNGTGSLNGWLRNALFQGNISYPEMNRLASQAPVGSDGLFCFPFGNGAERMLENQDPGSTFKGIQFSRHGLSHYTRASQEGIVFALYYGMEIMETVGVSLKNIRAGEANMFLSPVFRETFANVSGATVELYNTDGAQGAARAAGFGLGYYKNRSEAFTGLTALQTIEPQTGLTEKTKEAYFNWKQLLETNL</sequence>
<reference evidence="6 7" key="1">
    <citation type="submission" date="2020-03" db="EMBL/GenBank/DDBJ databases">
        <title>Genomic Encyclopedia of Type Strains, Phase IV (KMG-IV): sequencing the most valuable type-strain genomes for metagenomic binning, comparative biology and taxonomic classification.</title>
        <authorList>
            <person name="Goeker M."/>
        </authorList>
    </citation>
    <scope>NUCLEOTIDE SEQUENCE [LARGE SCALE GENOMIC DNA]</scope>
    <source>
        <strain evidence="6 7">DSM 102865</strain>
    </source>
</reference>
<dbReference type="InterPro" id="IPR043129">
    <property type="entry name" value="ATPase_NBD"/>
</dbReference>
<evidence type="ECO:0000313" key="6">
    <source>
        <dbReference type="EMBL" id="NIJ55579.1"/>
    </source>
</evidence>
<feature type="domain" description="Carbohydrate kinase FGGY N-terminal" evidence="4">
    <location>
        <begin position="2"/>
        <end position="247"/>
    </location>
</feature>
<accession>A0ABX0URG8</accession>
<organism evidence="6 7">
    <name type="scientific">Dyadobacter arcticus</name>
    <dbReference type="NCBI Taxonomy" id="1078754"/>
    <lineage>
        <taxon>Bacteria</taxon>
        <taxon>Pseudomonadati</taxon>
        <taxon>Bacteroidota</taxon>
        <taxon>Cytophagia</taxon>
        <taxon>Cytophagales</taxon>
        <taxon>Spirosomataceae</taxon>
        <taxon>Dyadobacter</taxon>
    </lineage>
</organism>
<dbReference type="SUPFAM" id="SSF53067">
    <property type="entry name" value="Actin-like ATPase domain"/>
    <property type="match status" value="2"/>
</dbReference>
<dbReference type="Gene3D" id="3.30.420.40">
    <property type="match status" value="2"/>
</dbReference>
<dbReference type="InterPro" id="IPR050406">
    <property type="entry name" value="FGGY_Carb_Kinase"/>
</dbReference>
<dbReference type="InterPro" id="IPR000577">
    <property type="entry name" value="Carb_kinase_FGGY"/>
</dbReference>
<dbReference type="EC" id="2.7.1.17" evidence="6"/>
<dbReference type="EMBL" id="JAASQJ010000005">
    <property type="protein sequence ID" value="NIJ55579.1"/>
    <property type="molecule type" value="Genomic_DNA"/>
</dbReference>
<dbReference type="Pfam" id="PF00370">
    <property type="entry name" value="FGGY_N"/>
    <property type="match status" value="1"/>
</dbReference>
<evidence type="ECO:0000259" key="5">
    <source>
        <dbReference type="Pfam" id="PF02782"/>
    </source>
</evidence>
<dbReference type="InterPro" id="IPR018484">
    <property type="entry name" value="FGGY_N"/>
</dbReference>
<dbReference type="InterPro" id="IPR018485">
    <property type="entry name" value="FGGY_C"/>
</dbReference>
<name>A0ABX0URG8_9BACT</name>
<evidence type="ECO:0000256" key="3">
    <source>
        <dbReference type="ARBA" id="ARBA00022777"/>
    </source>
</evidence>
<evidence type="ECO:0000313" key="7">
    <source>
        <dbReference type="Proteomes" id="UP001179181"/>
    </source>
</evidence>
<evidence type="ECO:0000259" key="4">
    <source>
        <dbReference type="Pfam" id="PF00370"/>
    </source>
</evidence>
<evidence type="ECO:0000256" key="1">
    <source>
        <dbReference type="ARBA" id="ARBA00009156"/>
    </source>
</evidence>
<comment type="similarity">
    <text evidence="1">Belongs to the FGGY kinase family.</text>
</comment>
<proteinExistence type="inferred from homology"/>
<dbReference type="PIRSF" id="PIRSF000538">
    <property type="entry name" value="GlpK"/>
    <property type="match status" value="1"/>
</dbReference>
<protein>
    <submittedName>
        <fullName evidence="6">Xylulokinase</fullName>
        <ecNumber evidence="6">2.7.1.17</ecNumber>
    </submittedName>
</protein>
<gene>
    <name evidence="6" type="ORF">FHS68_004768</name>
</gene>
<keyword evidence="7" id="KW-1185">Reference proteome</keyword>
<keyword evidence="3" id="KW-0418">Kinase</keyword>
<dbReference type="Proteomes" id="UP001179181">
    <property type="component" value="Unassembled WGS sequence"/>
</dbReference>
<keyword evidence="2 6" id="KW-0808">Transferase</keyword>